<name>A0A315ZES7_SEDFL</name>
<proteinExistence type="predicted"/>
<organism evidence="1 2">
    <name type="scientific">Sediminitomix flava</name>
    <dbReference type="NCBI Taxonomy" id="379075"/>
    <lineage>
        <taxon>Bacteria</taxon>
        <taxon>Pseudomonadati</taxon>
        <taxon>Bacteroidota</taxon>
        <taxon>Cytophagia</taxon>
        <taxon>Cytophagales</taxon>
        <taxon>Flammeovirgaceae</taxon>
        <taxon>Sediminitomix</taxon>
    </lineage>
</organism>
<keyword evidence="2" id="KW-1185">Reference proteome</keyword>
<sequence>MKKLKWLFSVVLITLYVTTYGQEIGEKKEENKDPLAVLGKGLKLKLNDSGSSYLSFGMGMNFWFRSMEMNPGTIDKNTGEAIDHYSDFEMRRLRASMMANFDNKLIFYTQFGNTSYPTYGTNGKGMHFHSLWGKYKIAKDMYIGAGLHMWNGLSRLSNVSYASIMTLDNPGFNFPNVNVGDQVVRQVGVFWQGKAGRLEYQFAVNQPFLESGSSKIYTKDELLELVESNPENYGVAQNTYHNNFSYKGYVSYNFFYNEKVATTPYKAMSYFGNKGLILNLGAGFQYVNDASAIVSEESPNDVSFHSQSAVAADVLFETPLPHESALTVYSAFYHYDYGDNYLWKTTVMGGFAANDPNSDVVPAQGGGIQQYTFGTGNVFYLNAGYVIPNTNKKLMPFAAATYKDLEGLNEASWQGDLGMHYLIHGNNLKVTGQYSTRPIYNSESLTIDDHKGMFILQLQVKI</sequence>
<evidence type="ECO:0000313" key="2">
    <source>
        <dbReference type="Proteomes" id="UP000245535"/>
    </source>
</evidence>
<comment type="caution">
    <text evidence="1">The sequence shown here is derived from an EMBL/GenBank/DDBJ whole genome shotgun (WGS) entry which is preliminary data.</text>
</comment>
<dbReference type="EMBL" id="QGDO01000001">
    <property type="protein sequence ID" value="PWJ43659.1"/>
    <property type="molecule type" value="Genomic_DNA"/>
</dbReference>
<accession>A0A315ZES7</accession>
<dbReference type="Proteomes" id="UP000245535">
    <property type="component" value="Unassembled WGS sequence"/>
</dbReference>
<dbReference type="AlphaFoldDB" id="A0A315ZES7"/>
<protein>
    <recommendedName>
        <fullName evidence="3">Short chain amide porin</fullName>
    </recommendedName>
</protein>
<gene>
    <name evidence="1" type="ORF">BC781_1015</name>
</gene>
<evidence type="ECO:0000313" key="1">
    <source>
        <dbReference type="EMBL" id="PWJ43659.1"/>
    </source>
</evidence>
<dbReference type="OrthoDB" id="9771991at2"/>
<reference evidence="1 2" key="1">
    <citation type="submission" date="2018-03" db="EMBL/GenBank/DDBJ databases">
        <title>Genomic Encyclopedia of Archaeal and Bacterial Type Strains, Phase II (KMG-II): from individual species to whole genera.</title>
        <authorList>
            <person name="Goeker M."/>
        </authorList>
    </citation>
    <scope>NUCLEOTIDE SEQUENCE [LARGE SCALE GENOMIC DNA]</scope>
    <source>
        <strain evidence="1 2">DSM 28229</strain>
    </source>
</reference>
<dbReference type="RefSeq" id="WP_109615201.1">
    <property type="nucleotide sequence ID" value="NZ_QGDO01000001.1"/>
</dbReference>
<evidence type="ECO:0008006" key="3">
    <source>
        <dbReference type="Google" id="ProtNLM"/>
    </source>
</evidence>